<feature type="signal peptide" evidence="1">
    <location>
        <begin position="1"/>
        <end position="23"/>
    </location>
</feature>
<evidence type="ECO:0000256" key="1">
    <source>
        <dbReference type="SAM" id="SignalP"/>
    </source>
</evidence>
<organism evidence="3 4">
    <name type="scientific">Lepidopterella palustris CBS 459.81</name>
    <dbReference type="NCBI Taxonomy" id="1314670"/>
    <lineage>
        <taxon>Eukaryota</taxon>
        <taxon>Fungi</taxon>
        <taxon>Dikarya</taxon>
        <taxon>Ascomycota</taxon>
        <taxon>Pezizomycotina</taxon>
        <taxon>Dothideomycetes</taxon>
        <taxon>Pleosporomycetidae</taxon>
        <taxon>Mytilinidiales</taxon>
        <taxon>Argynnaceae</taxon>
        <taxon>Lepidopterella</taxon>
    </lineage>
</organism>
<dbReference type="OrthoDB" id="3518533at2759"/>
<dbReference type="InterPro" id="IPR057229">
    <property type="entry name" value="DUF7907"/>
</dbReference>
<dbReference type="AlphaFoldDB" id="A0A8E2DZT1"/>
<name>A0A8E2DZT1_9PEZI</name>
<keyword evidence="1" id="KW-0732">Signal</keyword>
<evidence type="ECO:0000313" key="3">
    <source>
        <dbReference type="EMBL" id="OCK74770.1"/>
    </source>
</evidence>
<feature type="domain" description="DUF7907" evidence="2">
    <location>
        <begin position="30"/>
        <end position="192"/>
    </location>
</feature>
<reference evidence="3 4" key="1">
    <citation type="journal article" date="2016" name="Nat. Commun.">
        <title>Ectomycorrhizal ecology is imprinted in the genome of the dominant symbiotic fungus Cenococcum geophilum.</title>
        <authorList>
            <consortium name="DOE Joint Genome Institute"/>
            <person name="Peter M."/>
            <person name="Kohler A."/>
            <person name="Ohm R.A."/>
            <person name="Kuo A."/>
            <person name="Krutzmann J."/>
            <person name="Morin E."/>
            <person name="Arend M."/>
            <person name="Barry K.W."/>
            <person name="Binder M."/>
            <person name="Choi C."/>
            <person name="Clum A."/>
            <person name="Copeland A."/>
            <person name="Grisel N."/>
            <person name="Haridas S."/>
            <person name="Kipfer T."/>
            <person name="LaButti K."/>
            <person name="Lindquist E."/>
            <person name="Lipzen A."/>
            <person name="Maire R."/>
            <person name="Meier B."/>
            <person name="Mihaltcheva S."/>
            <person name="Molinier V."/>
            <person name="Murat C."/>
            <person name="Poggeler S."/>
            <person name="Quandt C.A."/>
            <person name="Sperisen C."/>
            <person name="Tritt A."/>
            <person name="Tisserant E."/>
            <person name="Crous P.W."/>
            <person name="Henrissat B."/>
            <person name="Nehls U."/>
            <person name="Egli S."/>
            <person name="Spatafora J.W."/>
            <person name="Grigoriev I.V."/>
            <person name="Martin F.M."/>
        </authorList>
    </citation>
    <scope>NUCLEOTIDE SEQUENCE [LARGE SCALE GENOMIC DNA]</scope>
    <source>
        <strain evidence="3 4">CBS 459.81</strain>
    </source>
</reference>
<accession>A0A8E2DZT1</accession>
<evidence type="ECO:0000259" key="2">
    <source>
        <dbReference type="Pfam" id="PF25484"/>
    </source>
</evidence>
<dbReference type="EMBL" id="KV745419">
    <property type="protein sequence ID" value="OCK74770.1"/>
    <property type="molecule type" value="Genomic_DNA"/>
</dbReference>
<dbReference type="Pfam" id="PF25484">
    <property type="entry name" value="DUF7907"/>
    <property type="match status" value="1"/>
</dbReference>
<sequence length="194" mass="21778">MKLPTILLSLSFLFLAFPQQTSTALSKKGTQTFYLRTHLKRFSCFNYRHFNGLYLYASPSEISSWIWYNVLFTPNISLASHGFLDDTNPANAYQNFYLHNNETYGLGILPDVESGWLKTLMTIRSGMPGFAFADMGKTGKALVASPKSNMASEWGGWLICDWSKNAPELFARNLGKPYPAPRGCADVDLIQVLL</sequence>
<feature type="chain" id="PRO_5034485476" description="DUF7907 domain-containing protein" evidence="1">
    <location>
        <begin position="24"/>
        <end position="194"/>
    </location>
</feature>
<proteinExistence type="predicted"/>
<protein>
    <recommendedName>
        <fullName evidence="2">DUF7907 domain-containing protein</fullName>
    </recommendedName>
</protein>
<evidence type="ECO:0000313" key="4">
    <source>
        <dbReference type="Proteomes" id="UP000250266"/>
    </source>
</evidence>
<dbReference type="Proteomes" id="UP000250266">
    <property type="component" value="Unassembled WGS sequence"/>
</dbReference>
<keyword evidence="4" id="KW-1185">Reference proteome</keyword>
<gene>
    <name evidence="3" type="ORF">K432DRAFT_468496</name>
</gene>